<comment type="caution">
    <text evidence="2">The sequence shown here is derived from an EMBL/GenBank/DDBJ whole genome shotgun (WGS) entry which is preliminary data.</text>
</comment>
<proteinExistence type="predicted"/>
<protein>
    <recommendedName>
        <fullName evidence="1">Reverse transcriptase domain-containing protein</fullName>
    </recommendedName>
</protein>
<evidence type="ECO:0000313" key="3">
    <source>
        <dbReference type="Proteomes" id="UP000494256"/>
    </source>
</evidence>
<dbReference type="SUPFAM" id="SSF56672">
    <property type="entry name" value="DNA/RNA polymerases"/>
    <property type="match status" value="1"/>
</dbReference>
<dbReference type="Gene3D" id="3.30.70.270">
    <property type="match status" value="1"/>
</dbReference>
<dbReference type="OrthoDB" id="8194935at2759"/>
<dbReference type="InterPro" id="IPR043128">
    <property type="entry name" value="Rev_trsase/Diguanyl_cyclase"/>
</dbReference>
<organism evidence="2 3">
    <name type="scientific">Arctia plantaginis</name>
    <name type="common">Wood tiger moth</name>
    <name type="synonym">Phalaena plantaginis</name>
    <dbReference type="NCBI Taxonomy" id="874455"/>
    <lineage>
        <taxon>Eukaryota</taxon>
        <taxon>Metazoa</taxon>
        <taxon>Ecdysozoa</taxon>
        <taxon>Arthropoda</taxon>
        <taxon>Hexapoda</taxon>
        <taxon>Insecta</taxon>
        <taxon>Pterygota</taxon>
        <taxon>Neoptera</taxon>
        <taxon>Endopterygota</taxon>
        <taxon>Lepidoptera</taxon>
        <taxon>Glossata</taxon>
        <taxon>Ditrysia</taxon>
        <taxon>Noctuoidea</taxon>
        <taxon>Erebidae</taxon>
        <taxon>Arctiinae</taxon>
        <taxon>Arctia</taxon>
    </lineage>
</organism>
<dbReference type="Pfam" id="PF00078">
    <property type="entry name" value="RVT_1"/>
    <property type="match status" value="1"/>
</dbReference>
<dbReference type="AlphaFoldDB" id="A0A8S0Z695"/>
<reference evidence="2 3" key="1">
    <citation type="submission" date="2020-04" db="EMBL/GenBank/DDBJ databases">
        <authorList>
            <person name="Wallbank WR R."/>
            <person name="Pardo Diaz C."/>
            <person name="Kozak K."/>
            <person name="Martin S."/>
            <person name="Jiggins C."/>
            <person name="Moest M."/>
            <person name="Warren A I."/>
            <person name="Byers J.R.P. K."/>
            <person name="Montejo-Kovacevich G."/>
            <person name="Yen C E."/>
        </authorList>
    </citation>
    <scope>NUCLEOTIDE SEQUENCE [LARGE SCALE GENOMIC DNA]</scope>
</reference>
<evidence type="ECO:0000313" key="2">
    <source>
        <dbReference type="EMBL" id="CAB3227673.1"/>
    </source>
</evidence>
<gene>
    <name evidence="2" type="ORF">APLA_LOCUS3169</name>
</gene>
<dbReference type="InterPro" id="IPR043502">
    <property type="entry name" value="DNA/RNA_pol_sf"/>
</dbReference>
<dbReference type="Proteomes" id="UP000494256">
    <property type="component" value="Unassembled WGS sequence"/>
</dbReference>
<feature type="domain" description="Reverse transcriptase" evidence="1">
    <location>
        <begin position="168"/>
        <end position="242"/>
    </location>
</feature>
<dbReference type="GO" id="GO:0071897">
    <property type="term" value="P:DNA biosynthetic process"/>
    <property type="evidence" value="ECO:0007669"/>
    <property type="project" value="UniProtKB-ARBA"/>
</dbReference>
<evidence type="ECO:0000259" key="1">
    <source>
        <dbReference type="Pfam" id="PF00078"/>
    </source>
</evidence>
<dbReference type="EMBL" id="CADEBD010000279">
    <property type="protein sequence ID" value="CAB3227673.1"/>
    <property type="molecule type" value="Genomic_DNA"/>
</dbReference>
<name>A0A8S0Z695_ARCPL</name>
<accession>A0A8S0Z695</accession>
<dbReference type="InterPro" id="IPR000477">
    <property type="entry name" value="RT_dom"/>
</dbReference>
<sequence length="252" mass="28541">MKESLQSAKTDIFLFGDILPDTLKAAKAINKSELKIITEPTGPQQDVYEAHVIVKKLEDESSSSRDSSSSDEESACQLIEDVVKSASQPSLTTEVKFAGRLAYFVDEWSLITNIRYKIPLKKLFSFVLHPLERVLVWKYVVHFENAIRNLISIDASSICQPSNVRRPVFTKIMKPVAKVLRSEELISPVYLDDWLLIARSYYCCIENVEQTQKLLTGLGFNINNEKSCVTPNKHCQFLGYNIDEASGQLAFR</sequence>